<comment type="caution">
    <text evidence="1">The sequence shown here is derived from an EMBL/GenBank/DDBJ whole genome shotgun (WGS) entry which is preliminary data.</text>
</comment>
<organism evidence="1 2">
    <name type="scientific">Leucogyrophana mollusca</name>
    <dbReference type="NCBI Taxonomy" id="85980"/>
    <lineage>
        <taxon>Eukaryota</taxon>
        <taxon>Fungi</taxon>
        <taxon>Dikarya</taxon>
        <taxon>Basidiomycota</taxon>
        <taxon>Agaricomycotina</taxon>
        <taxon>Agaricomycetes</taxon>
        <taxon>Agaricomycetidae</taxon>
        <taxon>Boletales</taxon>
        <taxon>Boletales incertae sedis</taxon>
        <taxon>Leucogyrophana</taxon>
    </lineage>
</organism>
<name>A0ACB8BHZ6_9AGAM</name>
<protein>
    <submittedName>
        <fullName evidence="1">Uncharacterized protein</fullName>
    </submittedName>
</protein>
<sequence length="182" mass="19072">MLARTASKTRPSLPSGRSHRSAEPSLAQKARSSKVLDTLDAQVISGTEASDSSIEIFEGICVSVKKKLSAPPSNPMQRSKRVHPFFLKNYTTQGRAESPSSAPSKSKATNLDGADNSSSAGTISDRHASSAVRKIPSKASPENNGPSASDPPDETSASLCAHNATEDRSVLKNLASDPRSAV</sequence>
<reference evidence="1" key="1">
    <citation type="journal article" date="2021" name="New Phytol.">
        <title>Evolutionary innovations through gain and loss of genes in the ectomycorrhizal Boletales.</title>
        <authorList>
            <person name="Wu G."/>
            <person name="Miyauchi S."/>
            <person name="Morin E."/>
            <person name="Kuo A."/>
            <person name="Drula E."/>
            <person name="Varga T."/>
            <person name="Kohler A."/>
            <person name="Feng B."/>
            <person name="Cao Y."/>
            <person name="Lipzen A."/>
            <person name="Daum C."/>
            <person name="Hundley H."/>
            <person name="Pangilinan J."/>
            <person name="Johnson J."/>
            <person name="Barry K."/>
            <person name="LaButti K."/>
            <person name="Ng V."/>
            <person name="Ahrendt S."/>
            <person name="Min B."/>
            <person name="Choi I.G."/>
            <person name="Park H."/>
            <person name="Plett J.M."/>
            <person name="Magnuson J."/>
            <person name="Spatafora J.W."/>
            <person name="Nagy L.G."/>
            <person name="Henrissat B."/>
            <person name="Grigoriev I.V."/>
            <person name="Yang Z.L."/>
            <person name="Xu J."/>
            <person name="Martin F.M."/>
        </authorList>
    </citation>
    <scope>NUCLEOTIDE SEQUENCE</scope>
    <source>
        <strain evidence="1">KUC20120723A-06</strain>
    </source>
</reference>
<dbReference type="Proteomes" id="UP000790709">
    <property type="component" value="Unassembled WGS sequence"/>
</dbReference>
<gene>
    <name evidence="1" type="ORF">BV22DRAFT_443018</name>
</gene>
<evidence type="ECO:0000313" key="1">
    <source>
        <dbReference type="EMBL" id="KAH7925342.1"/>
    </source>
</evidence>
<accession>A0ACB8BHZ6</accession>
<evidence type="ECO:0000313" key="2">
    <source>
        <dbReference type="Proteomes" id="UP000790709"/>
    </source>
</evidence>
<dbReference type="EMBL" id="MU266404">
    <property type="protein sequence ID" value="KAH7925342.1"/>
    <property type="molecule type" value="Genomic_DNA"/>
</dbReference>
<keyword evidence="2" id="KW-1185">Reference proteome</keyword>
<proteinExistence type="predicted"/>